<dbReference type="InterPro" id="IPR030949">
    <property type="entry name" value="ECF_S_folate_fam"/>
</dbReference>
<dbReference type="Gene3D" id="1.10.1760.20">
    <property type="match status" value="1"/>
</dbReference>
<dbReference type="NCBIfam" id="TIGR04518">
    <property type="entry name" value="ECF_S_folT_fam"/>
    <property type="match status" value="1"/>
</dbReference>
<sequence length="173" mass="18480">MKQVSTISFAGLLVAISVVLAFFKLALTETLQVSFAFLPVAGGGMLFGPVVGGIIGAVSDVAGFVMRPTGPFFPGFTVSAMATGALFGQLLYKKPVTVSRVLTACVLNAVLVNWMLNTLWLSLMYGNGFIVLLGARMIKNLILLPIDTALLFSLLKLLERFRFINKAKGNGSF</sequence>
<proteinExistence type="predicted"/>
<dbReference type="Pfam" id="PF12822">
    <property type="entry name" value="ECF_trnsprt"/>
    <property type="match status" value="1"/>
</dbReference>
<keyword evidence="1" id="KW-0812">Transmembrane</keyword>
<evidence type="ECO:0000313" key="3">
    <source>
        <dbReference type="Proteomes" id="UP000754750"/>
    </source>
</evidence>
<keyword evidence="1" id="KW-0472">Membrane</keyword>
<evidence type="ECO:0000256" key="1">
    <source>
        <dbReference type="SAM" id="Phobius"/>
    </source>
</evidence>
<feature type="transmembrane region" description="Helical" evidence="1">
    <location>
        <begin position="104"/>
        <end position="125"/>
    </location>
</feature>
<dbReference type="GO" id="GO:0022857">
    <property type="term" value="F:transmembrane transporter activity"/>
    <property type="evidence" value="ECO:0007669"/>
    <property type="project" value="InterPro"/>
</dbReference>
<dbReference type="InterPro" id="IPR024529">
    <property type="entry name" value="ECF_trnsprt_substrate-spec"/>
</dbReference>
<dbReference type="AlphaFoldDB" id="A0A928KZ45"/>
<reference evidence="2" key="1">
    <citation type="submission" date="2019-04" db="EMBL/GenBank/DDBJ databases">
        <title>Evolution of Biomass-Degrading Anaerobic Consortia Revealed by Metagenomics.</title>
        <authorList>
            <person name="Peng X."/>
        </authorList>
    </citation>
    <scope>NUCLEOTIDE SEQUENCE</scope>
    <source>
        <strain evidence="2">SIG551</strain>
    </source>
</reference>
<evidence type="ECO:0000313" key="2">
    <source>
        <dbReference type="EMBL" id="MBE6834309.1"/>
    </source>
</evidence>
<feature type="transmembrane region" description="Helical" evidence="1">
    <location>
        <begin position="6"/>
        <end position="23"/>
    </location>
</feature>
<dbReference type="Proteomes" id="UP000754750">
    <property type="component" value="Unassembled WGS sequence"/>
</dbReference>
<organism evidence="2 3">
    <name type="scientific">Faecalispora sporosphaeroides</name>
    <dbReference type="NCBI Taxonomy" id="1549"/>
    <lineage>
        <taxon>Bacteria</taxon>
        <taxon>Bacillati</taxon>
        <taxon>Bacillota</taxon>
        <taxon>Clostridia</taxon>
        <taxon>Eubacteriales</taxon>
        <taxon>Oscillospiraceae</taxon>
        <taxon>Faecalispora</taxon>
    </lineage>
</organism>
<protein>
    <submittedName>
        <fullName evidence="2">Folate family ECF transporter S component</fullName>
    </submittedName>
</protein>
<name>A0A928KZ45_9FIRM</name>
<accession>A0A928KZ45</accession>
<comment type="caution">
    <text evidence="2">The sequence shown here is derived from an EMBL/GenBank/DDBJ whole genome shotgun (WGS) entry which is preliminary data.</text>
</comment>
<feature type="transmembrane region" description="Helical" evidence="1">
    <location>
        <begin position="35"/>
        <end position="59"/>
    </location>
</feature>
<gene>
    <name evidence="2" type="ORF">E7512_12155</name>
</gene>
<feature type="transmembrane region" description="Helical" evidence="1">
    <location>
        <begin position="137"/>
        <end position="158"/>
    </location>
</feature>
<feature type="transmembrane region" description="Helical" evidence="1">
    <location>
        <begin position="71"/>
        <end position="92"/>
    </location>
</feature>
<keyword evidence="1" id="KW-1133">Transmembrane helix</keyword>
<dbReference type="EMBL" id="SVNY01000006">
    <property type="protein sequence ID" value="MBE6834309.1"/>
    <property type="molecule type" value="Genomic_DNA"/>
</dbReference>